<dbReference type="PANTHER" id="PTHR34818">
    <property type="entry name" value="PROTEIN BLI-3"/>
    <property type="match status" value="1"/>
</dbReference>
<dbReference type="InterPro" id="IPR038725">
    <property type="entry name" value="YdaG_split_barrel_FMN-bd"/>
</dbReference>
<organism evidence="2 3">
    <name type="scientific">Massilia niabensis</name>
    <dbReference type="NCBI Taxonomy" id="544910"/>
    <lineage>
        <taxon>Bacteria</taxon>
        <taxon>Pseudomonadati</taxon>
        <taxon>Pseudomonadota</taxon>
        <taxon>Betaproteobacteria</taxon>
        <taxon>Burkholderiales</taxon>
        <taxon>Oxalobacteraceae</taxon>
        <taxon>Telluria group</taxon>
        <taxon>Massilia</taxon>
    </lineage>
</organism>
<dbReference type="PANTHER" id="PTHR34818:SF1">
    <property type="entry name" value="PROTEIN BLI-3"/>
    <property type="match status" value="1"/>
</dbReference>
<evidence type="ECO:0000313" key="2">
    <source>
        <dbReference type="EMBL" id="MFC5461858.1"/>
    </source>
</evidence>
<dbReference type="InterPro" id="IPR052917">
    <property type="entry name" value="Stress-Dev_Protein"/>
</dbReference>
<feature type="domain" description="General stress protein FMN-binding split barrel" evidence="1">
    <location>
        <begin position="21"/>
        <end position="169"/>
    </location>
</feature>
<dbReference type="InterPro" id="IPR012349">
    <property type="entry name" value="Split_barrel_FMN-bd"/>
</dbReference>
<dbReference type="RefSeq" id="WP_379785305.1">
    <property type="nucleotide sequence ID" value="NZ_JBHSMU010000015.1"/>
</dbReference>
<evidence type="ECO:0000259" key="1">
    <source>
        <dbReference type="Pfam" id="PF16242"/>
    </source>
</evidence>
<accession>A0ABW0LAQ5</accession>
<dbReference type="Gene3D" id="2.30.110.10">
    <property type="entry name" value="Electron Transport, Fmn-binding Protein, Chain A"/>
    <property type="match status" value="1"/>
</dbReference>
<reference evidence="3" key="1">
    <citation type="journal article" date="2019" name="Int. J. Syst. Evol. Microbiol.">
        <title>The Global Catalogue of Microorganisms (GCM) 10K type strain sequencing project: providing services to taxonomists for standard genome sequencing and annotation.</title>
        <authorList>
            <consortium name="The Broad Institute Genomics Platform"/>
            <consortium name="The Broad Institute Genome Sequencing Center for Infectious Disease"/>
            <person name="Wu L."/>
            <person name="Ma J."/>
        </authorList>
    </citation>
    <scope>NUCLEOTIDE SEQUENCE [LARGE SCALE GENOMIC DNA]</scope>
    <source>
        <strain evidence="3">KACC 12649</strain>
    </source>
</reference>
<keyword evidence="3" id="KW-1185">Reference proteome</keyword>
<comment type="caution">
    <text evidence="2">The sequence shown here is derived from an EMBL/GenBank/DDBJ whole genome shotgun (WGS) entry which is preliminary data.</text>
</comment>
<name>A0ABW0LAQ5_9BURK</name>
<gene>
    <name evidence="2" type="ORF">ACFPN5_18760</name>
</gene>
<sequence>MDSINKNQPEENHRDLHGAQALERIRKMAEEAKTCFFCTEGGTGADGGVRPMSLLQADEAGNLWFMSAKDSHKNAELAANPHVKLFFQESTHAGFMELDATAVVSQDKAKIKELWDFMLKTWFTGGEDDPRITVIQVIPKGGYYWDNKHGQAIAGAKMLVGAAIGKTLDDSIEGRLII</sequence>
<dbReference type="EMBL" id="JBHSMU010000015">
    <property type="protein sequence ID" value="MFC5461858.1"/>
    <property type="molecule type" value="Genomic_DNA"/>
</dbReference>
<protein>
    <submittedName>
        <fullName evidence="2">Pyridoxamine 5'-phosphate oxidase family protein</fullName>
    </submittedName>
</protein>
<dbReference type="SUPFAM" id="SSF50475">
    <property type="entry name" value="FMN-binding split barrel"/>
    <property type="match status" value="1"/>
</dbReference>
<proteinExistence type="predicted"/>
<evidence type="ECO:0000313" key="3">
    <source>
        <dbReference type="Proteomes" id="UP001596050"/>
    </source>
</evidence>
<dbReference type="Pfam" id="PF16242">
    <property type="entry name" value="Pyrid_ox_like"/>
    <property type="match status" value="1"/>
</dbReference>
<dbReference type="Proteomes" id="UP001596050">
    <property type="component" value="Unassembled WGS sequence"/>
</dbReference>